<accession>A0A915KV41</accession>
<reference evidence="2" key="1">
    <citation type="submission" date="2022-11" db="UniProtKB">
        <authorList>
            <consortium name="WormBaseParasite"/>
        </authorList>
    </citation>
    <scope>IDENTIFICATION</scope>
</reference>
<protein>
    <submittedName>
        <fullName evidence="2">Uncharacterized protein</fullName>
    </submittedName>
</protein>
<dbReference type="AlphaFoldDB" id="A0A915KV41"/>
<evidence type="ECO:0000313" key="2">
    <source>
        <dbReference type="WBParaSite" id="nRc.2.0.1.t42342-RA"/>
    </source>
</evidence>
<name>A0A915KV41_ROMCU</name>
<evidence type="ECO:0000313" key="1">
    <source>
        <dbReference type="Proteomes" id="UP000887565"/>
    </source>
</evidence>
<dbReference type="WBParaSite" id="nRc.2.0.1.t42342-RA">
    <property type="protein sequence ID" value="nRc.2.0.1.t42342-RA"/>
    <property type="gene ID" value="nRc.2.0.1.g42342"/>
</dbReference>
<keyword evidence="1" id="KW-1185">Reference proteome</keyword>
<proteinExistence type="predicted"/>
<dbReference type="Proteomes" id="UP000887565">
    <property type="component" value="Unplaced"/>
</dbReference>
<organism evidence="1 2">
    <name type="scientific">Romanomermis culicivorax</name>
    <name type="common">Nematode worm</name>
    <dbReference type="NCBI Taxonomy" id="13658"/>
    <lineage>
        <taxon>Eukaryota</taxon>
        <taxon>Metazoa</taxon>
        <taxon>Ecdysozoa</taxon>
        <taxon>Nematoda</taxon>
        <taxon>Enoplea</taxon>
        <taxon>Dorylaimia</taxon>
        <taxon>Mermithida</taxon>
        <taxon>Mermithoidea</taxon>
        <taxon>Mermithidae</taxon>
        <taxon>Romanomermis</taxon>
    </lineage>
</organism>
<sequence length="116" mass="13279">MIDRDRFRTLVQSQAEVSDSKYNGILGYALKMRKKSIGSHIIKVFKNVENFWRTEKNFGSGPHAQKIFEEKNGVSESETCKNEDKIQKILVSPARSAENLFAFSLSKPLENEPSQR</sequence>